<feature type="compositionally biased region" description="Acidic residues" evidence="1">
    <location>
        <begin position="252"/>
        <end position="265"/>
    </location>
</feature>
<sequence length="581" mass="66417">MSQLTVTRKPVVSKQTCKVVIPLRPDLDRFKPSDGKILAFFPAEPLDDSKIAVDHERKRESDSLKPCSSTKKPKSNHSSPDPVVVERKPKISSTDSAKVERKPKITSPDSAKVKRKPKIISPDSAVVERKPKISSSDSVVVERNPKITSLKSSSKPKKKHRRRPGTKDQSPDPDEDEDINDLALSDYSEPETKLRERGPKGKQKELAKLKKARKMINKKKALSKEINSKRIVPDSDGEIEVGAKGNGSNDKDSDDDSSNDSDEESSSGSGSEESSETTDEEQFIVDDMKTQAEMKRVKRQMDIHMPSHFRADKLDDISHFKIACNYLIHHMILPQIDWRKDTPEFDQSCKHMDDLIHTRATITLETSAWTVEFRRQLNTRPYITSSDYRHASKGCGACHVQTKFSKKILRITGKPYHPDTLNPEKQRKKSDRSDSDSENDSEDDDEDSSSSEIVEKDKQHKYKLQLLQIKKNSATVISGENCADRAVEYHFFKHWKFGLIKSLKDLVQPFRENHPLNKQYQHNERIPNPDLVRTIKREIRLMFQNLDDPSRSPIQGKSSLERLYDVFLARLNKVKRIYARA</sequence>
<evidence type="ECO:0000256" key="1">
    <source>
        <dbReference type="SAM" id="MobiDB-lite"/>
    </source>
</evidence>
<feature type="compositionally biased region" description="Basic and acidic residues" evidence="1">
    <location>
        <begin position="49"/>
        <end position="63"/>
    </location>
</feature>
<dbReference type="InterPro" id="IPR025451">
    <property type="entry name" value="DUF4211"/>
</dbReference>
<feature type="compositionally biased region" description="Acidic residues" evidence="1">
    <location>
        <begin position="171"/>
        <end position="180"/>
    </location>
</feature>
<feature type="compositionally biased region" description="Acidic residues" evidence="1">
    <location>
        <begin position="436"/>
        <end position="449"/>
    </location>
</feature>
<dbReference type="Pfam" id="PF13926">
    <property type="entry name" value="DUF4211"/>
    <property type="match status" value="1"/>
</dbReference>
<dbReference type="EMBL" id="PGCJ01000551">
    <property type="protein sequence ID" value="PLW26312.1"/>
    <property type="molecule type" value="Genomic_DNA"/>
</dbReference>
<dbReference type="GO" id="GO:0005634">
    <property type="term" value="C:nucleus"/>
    <property type="evidence" value="ECO:0007669"/>
    <property type="project" value="TreeGrafter"/>
</dbReference>
<feature type="compositionally biased region" description="Acidic residues" evidence="1">
    <location>
        <begin position="273"/>
        <end position="284"/>
    </location>
</feature>
<evidence type="ECO:0000259" key="2">
    <source>
        <dbReference type="Pfam" id="PF13926"/>
    </source>
</evidence>
<comment type="caution">
    <text evidence="3">The sequence shown here is derived from an EMBL/GenBank/DDBJ whole genome shotgun (WGS) entry which is preliminary data.</text>
</comment>
<accession>A0A2N5TLE2</accession>
<dbReference type="AlphaFoldDB" id="A0A2N5TLE2"/>
<feature type="compositionally biased region" description="Basic residues" evidence="1">
    <location>
        <begin position="154"/>
        <end position="164"/>
    </location>
</feature>
<feature type="compositionally biased region" description="Basic residues" evidence="1">
    <location>
        <begin position="209"/>
        <end position="221"/>
    </location>
</feature>
<gene>
    <name evidence="3" type="ORF">PCANC_23787</name>
</gene>
<reference evidence="3 4" key="1">
    <citation type="submission" date="2017-11" db="EMBL/GenBank/DDBJ databases">
        <title>De novo assembly and phasing of dikaryotic genomes from two isolates of Puccinia coronata f. sp. avenae, the causal agent of oat crown rust.</title>
        <authorList>
            <person name="Miller M.E."/>
            <person name="Zhang Y."/>
            <person name="Omidvar V."/>
            <person name="Sperschneider J."/>
            <person name="Schwessinger B."/>
            <person name="Raley C."/>
            <person name="Palmer J.M."/>
            <person name="Garnica D."/>
            <person name="Upadhyaya N."/>
            <person name="Rathjen J."/>
            <person name="Taylor J.M."/>
            <person name="Park R.F."/>
            <person name="Dodds P.N."/>
            <person name="Hirsch C.D."/>
            <person name="Kianian S.F."/>
            <person name="Figueroa M."/>
        </authorList>
    </citation>
    <scope>NUCLEOTIDE SEQUENCE [LARGE SCALE GENOMIC DNA]</scope>
    <source>
        <strain evidence="3">12NC29</strain>
    </source>
</reference>
<feature type="domain" description="DUF4211" evidence="2">
    <location>
        <begin position="282"/>
        <end position="421"/>
    </location>
</feature>
<proteinExistence type="predicted"/>
<dbReference type="Proteomes" id="UP000235388">
    <property type="component" value="Unassembled WGS sequence"/>
</dbReference>
<feature type="compositionally biased region" description="Basic and acidic residues" evidence="1">
    <location>
        <begin position="190"/>
        <end position="208"/>
    </location>
</feature>
<feature type="region of interest" description="Disordered" evidence="1">
    <location>
        <begin position="413"/>
        <end position="455"/>
    </location>
</feature>
<organism evidence="3 4">
    <name type="scientific">Puccinia coronata f. sp. avenae</name>
    <dbReference type="NCBI Taxonomy" id="200324"/>
    <lineage>
        <taxon>Eukaryota</taxon>
        <taxon>Fungi</taxon>
        <taxon>Dikarya</taxon>
        <taxon>Basidiomycota</taxon>
        <taxon>Pucciniomycotina</taxon>
        <taxon>Pucciniomycetes</taxon>
        <taxon>Pucciniales</taxon>
        <taxon>Pucciniaceae</taxon>
        <taxon>Puccinia</taxon>
    </lineage>
</organism>
<keyword evidence="4" id="KW-1185">Reference proteome</keyword>
<evidence type="ECO:0000313" key="4">
    <source>
        <dbReference type="Proteomes" id="UP000235388"/>
    </source>
</evidence>
<protein>
    <recommendedName>
        <fullName evidence="2">DUF4211 domain-containing protein</fullName>
    </recommendedName>
</protein>
<name>A0A2N5TLE2_9BASI</name>
<dbReference type="OrthoDB" id="21499at2759"/>
<dbReference type="PANTHER" id="PTHR14689:SF0">
    <property type="entry name" value="COILED-COIL DOMAIN-CONTAINING PROTEIN 82"/>
    <property type="match status" value="1"/>
</dbReference>
<feature type="compositionally biased region" description="Basic and acidic residues" evidence="1">
    <location>
        <begin position="222"/>
        <end position="233"/>
    </location>
</feature>
<dbReference type="PANTHER" id="PTHR14689">
    <property type="entry name" value="PHORBOL-ESTER_DAG-TYPE DOMAIN-CONTAINING PROTEIN"/>
    <property type="match status" value="1"/>
</dbReference>
<evidence type="ECO:0000313" key="3">
    <source>
        <dbReference type="EMBL" id="PLW26312.1"/>
    </source>
</evidence>
<feature type="region of interest" description="Disordered" evidence="1">
    <location>
        <begin position="49"/>
        <end position="285"/>
    </location>
</feature>